<dbReference type="InterPro" id="IPR001387">
    <property type="entry name" value="Cro/C1-type_HTH"/>
</dbReference>
<sequence>MAFKFTPVDPDEYARAFEEEEEAQSQEEALAAALAVEPHANLERFRKKRGFTKTEMAEMMDITPRSYYAYESGKRSIPTEALVRLNMYTGVDLNEILTGRPSSEGYERVVSTTIWMLRVLLTDYKGIPLSRQEKIINETIGYAQERGLMIDKRLVDEMVAREMVYKFHPENIPAPPDPEAYEDSQFEQYERDEAAWQKHVDEGLEGRRWPR</sequence>
<proteinExistence type="predicted"/>
<accession>A0A1I1LTX7</accession>
<dbReference type="CDD" id="cd00093">
    <property type="entry name" value="HTH_XRE"/>
    <property type="match status" value="1"/>
</dbReference>
<dbReference type="GO" id="GO:0003677">
    <property type="term" value="F:DNA binding"/>
    <property type="evidence" value="ECO:0007669"/>
    <property type="project" value="InterPro"/>
</dbReference>
<gene>
    <name evidence="2" type="ORF">SAMN04488094_10910</name>
</gene>
<dbReference type="Gene3D" id="1.10.260.40">
    <property type="entry name" value="lambda repressor-like DNA-binding domains"/>
    <property type="match status" value="1"/>
</dbReference>
<dbReference type="SMART" id="SM00530">
    <property type="entry name" value="HTH_XRE"/>
    <property type="match status" value="1"/>
</dbReference>
<keyword evidence="3" id="KW-1185">Reference proteome</keyword>
<feature type="domain" description="HTH cro/C1-type" evidence="1">
    <location>
        <begin position="42"/>
        <end position="96"/>
    </location>
</feature>
<protein>
    <submittedName>
        <fullName evidence="2">Helix-turn-helix domain-containing protein</fullName>
    </submittedName>
</protein>
<dbReference type="Proteomes" id="UP000198728">
    <property type="component" value="Unassembled WGS sequence"/>
</dbReference>
<evidence type="ECO:0000259" key="1">
    <source>
        <dbReference type="PROSITE" id="PS50943"/>
    </source>
</evidence>
<dbReference type="STRING" id="441112.SAMN04488094_10910"/>
<organism evidence="2 3">
    <name type="scientific">Tropicimonas isoalkanivorans</name>
    <dbReference type="NCBI Taxonomy" id="441112"/>
    <lineage>
        <taxon>Bacteria</taxon>
        <taxon>Pseudomonadati</taxon>
        <taxon>Pseudomonadota</taxon>
        <taxon>Alphaproteobacteria</taxon>
        <taxon>Rhodobacterales</taxon>
        <taxon>Roseobacteraceae</taxon>
        <taxon>Tropicimonas</taxon>
    </lineage>
</organism>
<reference evidence="2 3" key="1">
    <citation type="submission" date="2016-10" db="EMBL/GenBank/DDBJ databases">
        <authorList>
            <person name="de Groot N.N."/>
        </authorList>
    </citation>
    <scope>NUCLEOTIDE SEQUENCE [LARGE SCALE GENOMIC DNA]</scope>
    <source>
        <strain evidence="2 3">DSM 19548</strain>
    </source>
</reference>
<dbReference type="RefSeq" id="WP_177208360.1">
    <property type="nucleotide sequence ID" value="NZ_FOLG01000009.1"/>
</dbReference>
<dbReference type="AlphaFoldDB" id="A0A1I1LTX7"/>
<name>A0A1I1LTX7_9RHOB</name>
<dbReference type="EMBL" id="FOLG01000009">
    <property type="protein sequence ID" value="SFC76386.1"/>
    <property type="molecule type" value="Genomic_DNA"/>
</dbReference>
<dbReference type="InterPro" id="IPR010982">
    <property type="entry name" value="Lambda_DNA-bd_dom_sf"/>
</dbReference>
<evidence type="ECO:0000313" key="2">
    <source>
        <dbReference type="EMBL" id="SFC76386.1"/>
    </source>
</evidence>
<dbReference type="Pfam" id="PF01381">
    <property type="entry name" value="HTH_3"/>
    <property type="match status" value="1"/>
</dbReference>
<dbReference type="SUPFAM" id="SSF47413">
    <property type="entry name" value="lambda repressor-like DNA-binding domains"/>
    <property type="match status" value="1"/>
</dbReference>
<evidence type="ECO:0000313" key="3">
    <source>
        <dbReference type="Proteomes" id="UP000198728"/>
    </source>
</evidence>
<dbReference type="PROSITE" id="PS50943">
    <property type="entry name" value="HTH_CROC1"/>
    <property type="match status" value="1"/>
</dbReference>